<organism evidence="4 5">
    <name type="scientific">Patella caerulea</name>
    <name type="common">Rayed Mediterranean limpet</name>
    <dbReference type="NCBI Taxonomy" id="87958"/>
    <lineage>
        <taxon>Eukaryota</taxon>
        <taxon>Metazoa</taxon>
        <taxon>Spiralia</taxon>
        <taxon>Lophotrochozoa</taxon>
        <taxon>Mollusca</taxon>
        <taxon>Gastropoda</taxon>
        <taxon>Patellogastropoda</taxon>
        <taxon>Patelloidea</taxon>
        <taxon>Patellidae</taxon>
        <taxon>Patella</taxon>
    </lineage>
</organism>
<dbReference type="PROSITE" id="PS51444">
    <property type="entry name" value="FH2"/>
    <property type="match status" value="1"/>
</dbReference>
<evidence type="ECO:0008006" key="6">
    <source>
        <dbReference type="Google" id="ProtNLM"/>
    </source>
</evidence>
<feature type="compositionally biased region" description="Pro residues" evidence="1">
    <location>
        <begin position="251"/>
        <end position="299"/>
    </location>
</feature>
<dbReference type="GO" id="GO:0003779">
    <property type="term" value="F:actin binding"/>
    <property type="evidence" value="ECO:0007669"/>
    <property type="project" value="InterPro"/>
</dbReference>
<reference evidence="4 5" key="1">
    <citation type="submission" date="2024-01" db="EMBL/GenBank/DDBJ databases">
        <title>The genome of the rayed Mediterranean limpet Patella caerulea (Linnaeus, 1758).</title>
        <authorList>
            <person name="Anh-Thu Weber A."/>
            <person name="Halstead-Nussloch G."/>
        </authorList>
    </citation>
    <scope>NUCLEOTIDE SEQUENCE [LARGE SCALE GENOMIC DNA]</scope>
    <source>
        <strain evidence="4">AATW-2023a</strain>
        <tissue evidence="4">Whole specimen</tissue>
    </source>
</reference>
<dbReference type="PANTHER" id="PTHR46345">
    <property type="entry name" value="INVERTED FORMIN-2"/>
    <property type="match status" value="1"/>
</dbReference>
<dbReference type="InterPro" id="IPR042201">
    <property type="entry name" value="FH2_Formin_sf"/>
</dbReference>
<name>A0AAN8PLX8_PATCE</name>
<dbReference type="SMART" id="SM01139">
    <property type="entry name" value="Drf_FH3"/>
    <property type="match status" value="1"/>
</dbReference>
<sequence length="770" mass="86937">MFFYISALKTNNMMVKMQIFELLSALCLYSTDGFHLTLEALDRYKVWQKLPYRFSIMVTELKQADLTSFKIALMALINSIIVANENIHNRIRIRNEFVALNILDVIQGLREIEDEDLRVQLDVFDEELNADAEALSEQNTSSVDISNPRDLFMALHNKFQDTPIESSLLGILYSLYQIDSNNSHSEATWINIEQMVQKTVEHQTTQETCYRQNKHKDSINQETQTDPVELSPEGRSSLRRKNGVIVKNSPAAPPPPAPPPPPPGPGIPPPPPGIPGAPPPPPPPGGFRAPGAPPPPPGLTLPGLSATPVPPVEEIKTPEPQCKMKMLNWSKVPIQNLRKNSIWGDVAKMGDQINVKYNKLEELFALKSSNQLEPTHPNEKALKRHSASLEIALLDPKRSMIVNIFLKQFRNANASIIDLIRKCDSRSLGTEKIKGLLKIMPTQEEVELISNFDGDLDKLGDAEKFYKDLIQIPNYNIRIEGMNLKSDFNSQMAVIRPNIQLLNSVCRQILGSDSLKMFLRFVLHAGNFINKGSTSGSAYGFRINSLCKLAMVKSNVPRFSLLHHLVEEALIQNKNALRFVDELLEALQKASKFTLSNTKAEFLLLRKNIDKFEHQMSSVEPGLKTHFSEFLEEAENDISDVDEGFDRLDNLSEKLRDHFCENNPFNLNDFLLSFLEFTEKVKLCEQEVEARRQQEKKVALRQKTMEEIALKRKSGTGLHQVINNSAGAPETKTKIVDNIVNEIKKGKVLRRLSLKRKNRLAVQAIETAHL</sequence>
<proteinExistence type="predicted"/>
<dbReference type="InterPro" id="IPR011989">
    <property type="entry name" value="ARM-like"/>
</dbReference>
<dbReference type="Proteomes" id="UP001347796">
    <property type="component" value="Unassembled WGS sequence"/>
</dbReference>
<dbReference type="InterPro" id="IPR015425">
    <property type="entry name" value="FH2_Formin"/>
</dbReference>
<gene>
    <name evidence="4" type="ORF">SNE40_016004</name>
</gene>
<dbReference type="InterPro" id="IPR014768">
    <property type="entry name" value="GBD/FH3_dom"/>
</dbReference>
<evidence type="ECO:0000259" key="2">
    <source>
        <dbReference type="PROSITE" id="PS51232"/>
    </source>
</evidence>
<keyword evidence="5" id="KW-1185">Reference proteome</keyword>
<evidence type="ECO:0000259" key="3">
    <source>
        <dbReference type="PROSITE" id="PS51444"/>
    </source>
</evidence>
<dbReference type="Gene3D" id="1.10.238.150">
    <property type="entry name" value="Formin, FH3 diaphanous domain"/>
    <property type="match status" value="1"/>
</dbReference>
<dbReference type="SMART" id="SM00498">
    <property type="entry name" value="FH2"/>
    <property type="match status" value="1"/>
</dbReference>
<dbReference type="Pfam" id="PF06367">
    <property type="entry name" value="Drf_FH3"/>
    <property type="match status" value="1"/>
</dbReference>
<dbReference type="EMBL" id="JAZGQO010000011">
    <property type="protein sequence ID" value="KAK6172320.1"/>
    <property type="molecule type" value="Genomic_DNA"/>
</dbReference>
<evidence type="ECO:0000256" key="1">
    <source>
        <dbReference type="SAM" id="MobiDB-lite"/>
    </source>
</evidence>
<dbReference type="SUPFAM" id="SSF48371">
    <property type="entry name" value="ARM repeat"/>
    <property type="match status" value="1"/>
</dbReference>
<feature type="domain" description="GBD/FH3" evidence="2">
    <location>
        <begin position="1"/>
        <end position="207"/>
    </location>
</feature>
<protein>
    <recommendedName>
        <fullName evidence="6">Inverted formin-2</fullName>
    </recommendedName>
</protein>
<accession>A0AAN8PLX8</accession>
<dbReference type="InterPro" id="IPR016024">
    <property type="entry name" value="ARM-type_fold"/>
</dbReference>
<dbReference type="SUPFAM" id="SSF101447">
    <property type="entry name" value="Formin homology 2 domain (FH2 domain)"/>
    <property type="match status" value="1"/>
</dbReference>
<dbReference type="Pfam" id="PF02181">
    <property type="entry name" value="FH2"/>
    <property type="match status" value="1"/>
</dbReference>
<dbReference type="Gene3D" id="1.25.10.10">
    <property type="entry name" value="Leucine-rich Repeat Variant"/>
    <property type="match status" value="1"/>
</dbReference>
<comment type="caution">
    <text evidence="4">The sequence shown here is derived from an EMBL/GenBank/DDBJ whole genome shotgun (WGS) entry which is preliminary data.</text>
</comment>
<evidence type="ECO:0000313" key="5">
    <source>
        <dbReference type="Proteomes" id="UP001347796"/>
    </source>
</evidence>
<feature type="region of interest" description="Disordered" evidence="1">
    <location>
        <begin position="207"/>
        <end position="314"/>
    </location>
</feature>
<dbReference type="InterPro" id="IPR010472">
    <property type="entry name" value="FH3_dom"/>
</dbReference>
<feature type="domain" description="FH2" evidence="3">
    <location>
        <begin position="314"/>
        <end position="707"/>
    </location>
</feature>
<evidence type="ECO:0000313" key="4">
    <source>
        <dbReference type="EMBL" id="KAK6172320.1"/>
    </source>
</evidence>
<dbReference type="Gene3D" id="1.20.58.2220">
    <property type="entry name" value="Formin, FH2 domain"/>
    <property type="match status" value="1"/>
</dbReference>
<dbReference type="PANTHER" id="PTHR46345:SF8">
    <property type="entry name" value="FORMIN 3, ISOFORM B"/>
    <property type="match status" value="1"/>
</dbReference>
<dbReference type="AlphaFoldDB" id="A0AAN8PLX8"/>
<dbReference type="PROSITE" id="PS51232">
    <property type="entry name" value="GBD_FH3"/>
    <property type="match status" value="1"/>
</dbReference>